<keyword evidence="2" id="KW-0732">Signal</keyword>
<dbReference type="RefSeq" id="XP_007868903.1">
    <property type="nucleotide sequence ID" value="XM_007870712.1"/>
</dbReference>
<dbReference type="Proteomes" id="UP000030669">
    <property type="component" value="Unassembled WGS sequence"/>
</dbReference>
<keyword evidence="1" id="KW-0472">Membrane</keyword>
<gene>
    <name evidence="3" type="ORF">GLOTRDRAFT_95490</name>
</gene>
<evidence type="ECO:0000256" key="1">
    <source>
        <dbReference type="SAM" id="Phobius"/>
    </source>
</evidence>
<organism evidence="3 4">
    <name type="scientific">Gloeophyllum trabeum (strain ATCC 11539 / FP-39264 / Madison 617)</name>
    <name type="common">Brown rot fungus</name>
    <dbReference type="NCBI Taxonomy" id="670483"/>
    <lineage>
        <taxon>Eukaryota</taxon>
        <taxon>Fungi</taxon>
        <taxon>Dikarya</taxon>
        <taxon>Basidiomycota</taxon>
        <taxon>Agaricomycotina</taxon>
        <taxon>Agaricomycetes</taxon>
        <taxon>Gloeophyllales</taxon>
        <taxon>Gloeophyllaceae</taxon>
        <taxon>Gloeophyllum</taxon>
    </lineage>
</organism>
<keyword evidence="1" id="KW-1133">Transmembrane helix</keyword>
<dbReference type="eggNOG" id="ENOG502SYV8">
    <property type="taxonomic scope" value="Eukaryota"/>
</dbReference>
<name>S7PY96_GLOTA</name>
<dbReference type="HOGENOM" id="CLU_634686_0_0_1"/>
<evidence type="ECO:0000313" key="4">
    <source>
        <dbReference type="Proteomes" id="UP000030669"/>
    </source>
</evidence>
<reference evidence="3 4" key="1">
    <citation type="journal article" date="2012" name="Science">
        <title>The Paleozoic origin of enzymatic lignin decomposition reconstructed from 31 fungal genomes.</title>
        <authorList>
            <person name="Floudas D."/>
            <person name="Binder M."/>
            <person name="Riley R."/>
            <person name="Barry K."/>
            <person name="Blanchette R.A."/>
            <person name="Henrissat B."/>
            <person name="Martinez A.T."/>
            <person name="Otillar R."/>
            <person name="Spatafora J.W."/>
            <person name="Yadav J.S."/>
            <person name="Aerts A."/>
            <person name="Benoit I."/>
            <person name="Boyd A."/>
            <person name="Carlson A."/>
            <person name="Copeland A."/>
            <person name="Coutinho P.M."/>
            <person name="de Vries R.P."/>
            <person name="Ferreira P."/>
            <person name="Findley K."/>
            <person name="Foster B."/>
            <person name="Gaskell J."/>
            <person name="Glotzer D."/>
            <person name="Gorecki P."/>
            <person name="Heitman J."/>
            <person name="Hesse C."/>
            <person name="Hori C."/>
            <person name="Igarashi K."/>
            <person name="Jurgens J.A."/>
            <person name="Kallen N."/>
            <person name="Kersten P."/>
            <person name="Kohler A."/>
            <person name="Kuees U."/>
            <person name="Kumar T.K.A."/>
            <person name="Kuo A."/>
            <person name="LaButti K."/>
            <person name="Larrondo L.F."/>
            <person name="Lindquist E."/>
            <person name="Ling A."/>
            <person name="Lombard V."/>
            <person name="Lucas S."/>
            <person name="Lundell T."/>
            <person name="Martin R."/>
            <person name="McLaughlin D.J."/>
            <person name="Morgenstern I."/>
            <person name="Morin E."/>
            <person name="Murat C."/>
            <person name="Nagy L.G."/>
            <person name="Nolan M."/>
            <person name="Ohm R.A."/>
            <person name="Patyshakuliyeva A."/>
            <person name="Rokas A."/>
            <person name="Ruiz-Duenas F.J."/>
            <person name="Sabat G."/>
            <person name="Salamov A."/>
            <person name="Samejima M."/>
            <person name="Schmutz J."/>
            <person name="Slot J.C."/>
            <person name="St John F."/>
            <person name="Stenlid J."/>
            <person name="Sun H."/>
            <person name="Sun S."/>
            <person name="Syed K."/>
            <person name="Tsang A."/>
            <person name="Wiebenga A."/>
            <person name="Young D."/>
            <person name="Pisabarro A."/>
            <person name="Eastwood D.C."/>
            <person name="Martin F."/>
            <person name="Cullen D."/>
            <person name="Grigoriev I.V."/>
            <person name="Hibbett D.S."/>
        </authorList>
    </citation>
    <scope>NUCLEOTIDE SEQUENCE [LARGE SCALE GENOMIC DNA]</scope>
    <source>
        <strain evidence="3 4">ATCC 11539</strain>
    </source>
</reference>
<dbReference type="OrthoDB" id="2575973at2759"/>
<feature type="signal peptide" evidence="2">
    <location>
        <begin position="1"/>
        <end position="20"/>
    </location>
</feature>
<dbReference type="KEGG" id="gtr:GLOTRDRAFT_95490"/>
<dbReference type="AlphaFoldDB" id="S7PY96"/>
<evidence type="ECO:0000313" key="3">
    <source>
        <dbReference type="EMBL" id="EPQ52611.1"/>
    </source>
</evidence>
<keyword evidence="1" id="KW-0812">Transmembrane</keyword>
<evidence type="ECO:0000256" key="2">
    <source>
        <dbReference type="SAM" id="SignalP"/>
    </source>
</evidence>
<feature type="transmembrane region" description="Helical" evidence="1">
    <location>
        <begin position="398"/>
        <end position="423"/>
    </location>
</feature>
<protein>
    <submittedName>
        <fullName evidence="3">Uncharacterized protein</fullName>
    </submittedName>
</protein>
<sequence>MLFRLIASLFAVTAIGVASAFSVPSVQAEGRDVPDVTYLYPKQTTTDPFSAIEAAVQGLEQAASQILPEITTLVNSGNATQSNIEPLIQDLVNAIESAMSQVNPFQGQTFFPSVDASQSMAKSMADVINNIATTMDGLTQTNISNVPAVVKPVDLALTPFLGFLGAAVAGLLADIVGLYVSMFSYGTMIHETRFIYEQQVSYDTLCVEPELARVMRIPVLLSLFFASVLHVTGATGLRFGFQDRRDVGGSESVIKRDTISEVESAVASLQQATSPILNQITDLINEGNASVDTVTPVIADLVAAINAASSSLVGLPSVRVKRATNDTDGIASTMGNLISVHTCNFHAFGSTLFTSIVQDITFTMDGLTKTDMALADVQAMLLPMDDALGTFLQQVGSFIAGLLADIVGFLVGGVVTILTYLLLNSILMSLGL</sequence>
<keyword evidence="4" id="KW-1185">Reference proteome</keyword>
<feature type="transmembrane region" description="Helical" evidence="1">
    <location>
        <begin position="160"/>
        <end position="180"/>
    </location>
</feature>
<proteinExistence type="predicted"/>
<dbReference type="GeneID" id="19309728"/>
<dbReference type="EMBL" id="KB469307">
    <property type="protein sequence ID" value="EPQ52611.1"/>
    <property type="molecule type" value="Genomic_DNA"/>
</dbReference>
<feature type="transmembrane region" description="Helical" evidence="1">
    <location>
        <begin position="219"/>
        <end position="241"/>
    </location>
</feature>
<feature type="chain" id="PRO_5004543843" evidence="2">
    <location>
        <begin position="21"/>
        <end position="432"/>
    </location>
</feature>
<accession>S7PY96</accession>